<keyword evidence="3" id="KW-1185">Reference proteome</keyword>
<evidence type="ECO:0008006" key="4">
    <source>
        <dbReference type="Google" id="ProtNLM"/>
    </source>
</evidence>
<protein>
    <recommendedName>
        <fullName evidence="4">Lipoprotein</fullName>
    </recommendedName>
</protein>
<dbReference type="Proteomes" id="UP001330434">
    <property type="component" value="Chromosome"/>
</dbReference>
<evidence type="ECO:0000256" key="1">
    <source>
        <dbReference type="SAM" id="SignalP"/>
    </source>
</evidence>
<feature type="signal peptide" evidence="1">
    <location>
        <begin position="1"/>
        <end position="27"/>
    </location>
</feature>
<organism evidence="2 3">
    <name type="scientific">Candidatus Bealeia paramacronuclearis</name>
    <dbReference type="NCBI Taxonomy" id="1921001"/>
    <lineage>
        <taxon>Bacteria</taxon>
        <taxon>Pseudomonadati</taxon>
        <taxon>Pseudomonadota</taxon>
        <taxon>Alphaproteobacteria</taxon>
        <taxon>Holosporales</taxon>
        <taxon>Holosporaceae</taxon>
        <taxon>Candidatus Bealeia</taxon>
    </lineage>
</organism>
<dbReference type="RefSeq" id="WP_331255187.1">
    <property type="nucleotide sequence ID" value="NZ_CP133270.1"/>
</dbReference>
<sequence>MKINLSSSVFGLMALSMAFSLSTPCTAGKWTKELTENADWETLDNVIVQGIKKANETSLNAKKQLWLERMKDLYAAKPEKGSKLAQEKYTEFLLKALELKDQKAQSALTQKTTVVQENIPSHYSNALSIPDEKKKSVDTLLKQEDTTSKSSSVMINPKSEDLETWDNLNKTASGRIRLRQEALLLIENGPSLGTKPSQKHGGLFGGLENALGGDKIAIENLKKVIHLDPLPEEITWEQYGCARKWVKKYNLALLEKLNNTLNGPIKEKYTK</sequence>
<proteinExistence type="predicted"/>
<reference evidence="2 3" key="1">
    <citation type="journal article" date="2024" name="Environ. Microbiol.">
        <title>Novel evolutionary insights on the interactions of the Holosporales (Alphaproteobacteria) with eukaryotic hosts from comparative genomics.</title>
        <authorList>
            <person name="Giovannini M."/>
            <person name="Petroni G."/>
            <person name="Castelli M."/>
        </authorList>
    </citation>
    <scope>NUCLEOTIDE SEQUENCE [LARGE SCALE GENOMIC DNA]</scope>
    <source>
        <strain evidence="2 3">US_Bl 15I1</strain>
    </source>
</reference>
<keyword evidence="1" id="KW-0732">Signal</keyword>
<feature type="chain" id="PRO_5046213247" description="Lipoprotein" evidence="1">
    <location>
        <begin position="28"/>
        <end position="271"/>
    </location>
</feature>
<gene>
    <name evidence="2" type="ORF">Bealeia1_00480</name>
</gene>
<accession>A0ABZ2C1C3</accession>
<dbReference type="EMBL" id="CP133270">
    <property type="protein sequence ID" value="WVX66304.1"/>
    <property type="molecule type" value="Genomic_DNA"/>
</dbReference>
<evidence type="ECO:0000313" key="2">
    <source>
        <dbReference type="EMBL" id="WVX66304.1"/>
    </source>
</evidence>
<name>A0ABZ2C1C3_9PROT</name>
<evidence type="ECO:0000313" key="3">
    <source>
        <dbReference type="Proteomes" id="UP001330434"/>
    </source>
</evidence>